<dbReference type="AlphaFoldDB" id="A0A6B0R4F9"/>
<dbReference type="EMBL" id="VBQZ03000014">
    <property type="protein sequence ID" value="MXQ82734.1"/>
    <property type="molecule type" value="Genomic_DNA"/>
</dbReference>
<comment type="caution">
    <text evidence="1">The sequence shown here is derived from an EMBL/GenBank/DDBJ whole genome shotgun (WGS) entry which is preliminary data.</text>
</comment>
<sequence>MPLPRNRNVAPLQQARYLSIRDPRDPPPPRLPIGCGNQLVSGGGNGEVVVSLVTQENPLVVVAQSPIHKLEKSKPLDFFHML</sequence>
<proteinExistence type="predicted"/>
<keyword evidence="2" id="KW-1185">Reference proteome</keyword>
<gene>
    <name evidence="1" type="ORF">E5288_WYG022593</name>
</gene>
<organism evidence="1 2">
    <name type="scientific">Bos mutus</name>
    <name type="common">wild yak</name>
    <dbReference type="NCBI Taxonomy" id="72004"/>
    <lineage>
        <taxon>Eukaryota</taxon>
        <taxon>Metazoa</taxon>
        <taxon>Chordata</taxon>
        <taxon>Craniata</taxon>
        <taxon>Vertebrata</taxon>
        <taxon>Euteleostomi</taxon>
        <taxon>Mammalia</taxon>
        <taxon>Eutheria</taxon>
        <taxon>Laurasiatheria</taxon>
        <taxon>Artiodactyla</taxon>
        <taxon>Ruminantia</taxon>
        <taxon>Pecora</taxon>
        <taxon>Bovidae</taxon>
        <taxon>Bovinae</taxon>
        <taxon>Bos</taxon>
    </lineage>
</organism>
<name>A0A6B0R4F9_9CETA</name>
<protein>
    <submittedName>
        <fullName evidence="1">Uncharacterized protein</fullName>
    </submittedName>
</protein>
<evidence type="ECO:0000313" key="2">
    <source>
        <dbReference type="Proteomes" id="UP000322234"/>
    </source>
</evidence>
<accession>A0A6B0R4F9</accession>
<reference evidence="1" key="1">
    <citation type="submission" date="2019-10" db="EMBL/GenBank/DDBJ databases">
        <title>The sequence and de novo assembly of the wild yak genome.</title>
        <authorList>
            <person name="Liu Y."/>
        </authorList>
    </citation>
    <scope>NUCLEOTIDE SEQUENCE [LARGE SCALE GENOMIC DNA]</scope>
    <source>
        <strain evidence="1">WY2019</strain>
    </source>
</reference>
<evidence type="ECO:0000313" key="1">
    <source>
        <dbReference type="EMBL" id="MXQ82734.1"/>
    </source>
</evidence>
<dbReference type="Proteomes" id="UP000322234">
    <property type="component" value="Unassembled WGS sequence"/>
</dbReference>